<dbReference type="EMBL" id="LR796423">
    <property type="protein sequence ID" value="CAB4143817.1"/>
    <property type="molecule type" value="Genomic_DNA"/>
</dbReference>
<name>A0A6J5MD42_9CAUD</name>
<accession>A0A6J5MD42</accession>
<gene>
    <name evidence="1" type="ORF">UFOVP447_268</name>
</gene>
<protein>
    <submittedName>
        <fullName evidence="1">Uncharacterized protein</fullName>
    </submittedName>
</protein>
<organism evidence="1">
    <name type="scientific">uncultured Caudovirales phage</name>
    <dbReference type="NCBI Taxonomy" id="2100421"/>
    <lineage>
        <taxon>Viruses</taxon>
        <taxon>Duplodnaviria</taxon>
        <taxon>Heunggongvirae</taxon>
        <taxon>Uroviricota</taxon>
        <taxon>Caudoviricetes</taxon>
        <taxon>Peduoviridae</taxon>
        <taxon>Maltschvirus</taxon>
        <taxon>Maltschvirus maltsch</taxon>
    </lineage>
</organism>
<sequence length="240" mass="28956">MGCDCNICGDDMKVNIGPYKSDIIPVHSWERRYEFWRRPDTYYLPEEEYTKFDKFVFAFFDKLDDLVRPLNRWSNNRNRRVKVHIDSYDVWSADHTLAMIIHPVLVKLKEVKHGYPHVDDEDVPYALRFVADDKDKTICDMSNDDKHQARWEWILDEMIWTFGQHGLEDDSDQYYHNSEQLEMIFKEAPDMKGCKELTFNHQKDPNKPAYWRDDEGLKKHAERKANGRRLFAKYYECLWD</sequence>
<proteinExistence type="predicted"/>
<evidence type="ECO:0000313" key="1">
    <source>
        <dbReference type="EMBL" id="CAB4143817.1"/>
    </source>
</evidence>
<reference evidence="1" key="1">
    <citation type="submission" date="2020-04" db="EMBL/GenBank/DDBJ databases">
        <authorList>
            <person name="Chiriac C."/>
            <person name="Salcher M."/>
            <person name="Ghai R."/>
            <person name="Kavagutti S V."/>
        </authorList>
    </citation>
    <scope>NUCLEOTIDE SEQUENCE</scope>
</reference>